<dbReference type="Proteomes" id="UP000037247">
    <property type="component" value="Unassembled WGS sequence"/>
</dbReference>
<name>A0ABR5I9W1_9ACTN</name>
<dbReference type="RefSeq" id="WP_049700022.1">
    <property type="nucleotide sequence ID" value="NZ_JAQDQF010000003.1"/>
</dbReference>
<sequence>MGHLRRLGAAAATTAIIGSGITAGTASASIFHNGPGGGFQTSTTPCTGISPNVIDLPYSGRIFVSQSNPLRSGYADIRIDANMSVWGYTNLIDVRWRNLGTGKTGQLRGQLGVRLSDGGTMKTFEGVNTGPGRVRIEFRPTNRGALLTTPATSQCSDVFTIR</sequence>
<evidence type="ECO:0000313" key="2">
    <source>
        <dbReference type="Proteomes" id="UP000037247"/>
    </source>
</evidence>
<reference evidence="1 2" key="1">
    <citation type="submission" date="2015-05" db="EMBL/GenBank/DDBJ databases">
        <title>Draft genome sequence of the bacterium Gordonia jacobaea a new member of the Gordonia genus.</title>
        <authorList>
            <person name="Jimenez-Galisteo G."/>
            <person name="Dominguez A."/>
            <person name="Munoz E."/>
            <person name="Vinas M."/>
        </authorList>
    </citation>
    <scope>NUCLEOTIDE SEQUENCE [LARGE SCALE GENOMIC DNA]</scope>
    <source>
        <strain evidence="2">mv1</strain>
    </source>
</reference>
<evidence type="ECO:0008006" key="3">
    <source>
        <dbReference type="Google" id="ProtNLM"/>
    </source>
</evidence>
<gene>
    <name evidence="1" type="ORF">ABW18_16355</name>
</gene>
<accession>A0ABR5I9W1</accession>
<protein>
    <recommendedName>
        <fullName evidence="3">Secreted protein</fullName>
    </recommendedName>
</protein>
<evidence type="ECO:0000313" key="1">
    <source>
        <dbReference type="EMBL" id="KNA90451.1"/>
    </source>
</evidence>
<proteinExistence type="predicted"/>
<comment type="caution">
    <text evidence="1">The sequence shown here is derived from an EMBL/GenBank/DDBJ whole genome shotgun (WGS) entry which is preliminary data.</text>
</comment>
<keyword evidence="2" id="KW-1185">Reference proteome</keyword>
<dbReference type="EMBL" id="LDTZ01000019">
    <property type="protein sequence ID" value="KNA90451.1"/>
    <property type="molecule type" value="Genomic_DNA"/>
</dbReference>
<organism evidence="1 2">
    <name type="scientific">Gordonia jacobaea</name>
    <dbReference type="NCBI Taxonomy" id="122202"/>
    <lineage>
        <taxon>Bacteria</taxon>
        <taxon>Bacillati</taxon>
        <taxon>Actinomycetota</taxon>
        <taxon>Actinomycetes</taxon>
        <taxon>Mycobacteriales</taxon>
        <taxon>Gordoniaceae</taxon>
        <taxon>Gordonia</taxon>
    </lineage>
</organism>